<protein>
    <submittedName>
        <fullName evidence="1">Uncharacterized protein</fullName>
    </submittedName>
</protein>
<keyword evidence="2" id="KW-1185">Reference proteome</keyword>
<dbReference type="EMBL" id="RJVU01035944">
    <property type="protein sequence ID" value="ROL47268.1"/>
    <property type="molecule type" value="Genomic_DNA"/>
</dbReference>
<proteinExistence type="predicted"/>
<name>A0A3N0YNG2_ANAGA</name>
<gene>
    <name evidence="1" type="ORF">DPX16_6448</name>
</gene>
<dbReference type="Proteomes" id="UP000281406">
    <property type="component" value="Unassembled WGS sequence"/>
</dbReference>
<dbReference type="AlphaFoldDB" id="A0A3N0YNG2"/>
<accession>A0A3N0YNG2</accession>
<comment type="caution">
    <text evidence="1">The sequence shown here is derived from an EMBL/GenBank/DDBJ whole genome shotgun (WGS) entry which is preliminary data.</text>
</comment>
<organism evidence="1 2">
    <name type="scientific">Anabarilius grahami</name>
    <name type="common">Kanglang fish</name>
    <name type="synonym">Barilius grahami</name>
    <dbReference type="NCBI Taxonomy" id="495550"/>
    <lineage>
        <taxon>Eukaryota</taxon>
        <taxon>Metazoa</taxon>
        <taxon>Chordata</taxon>
        <taxon>Craniata</taxon>
        <taxon>Vertebrata</taxon>
        <taxon>Euteleostomi</taxon>
        <taxon>Actinopterygii</taxon>
        <taxon>Neopterygii</taxon>
        <taxon>Teleostei</taxon>
        <taxon>Ostariophysi</taxon>
        <taxon>Cypriniformes</taxon>
        <taxon>Xenocyprididae</taxon>
        <taxon>Xenocypridinae</taxon>
        <taxon>Xenocypridinae incertae sedis</taxon>
        <taxon>Anabarilius</taxon>
    </lineage>
</organism>
<sequence length="154" mass="17388">MGQCHPKGDDGIRVGSWELGSRDAGTPDLPSQRKLILVFPRESAVTPGLINCPAFGKLFMKQAPADSMMNELRWWAFRGSGNGNAFECNSQTLERPQKHVEVSHYRPFHALNILWFSWCSGEMKEQSVVERIKSAAMWRNRSSGKWRVLAEPIG</sequence>
<evidence type="ECO:0000313" key="2">
    <source>
        <dbReference type="Proteomes" id="UP000281406"/>
    </source>
</evidence>
<evidence type="ECO:0000313" key="1">
    <source>
        <dbReference type="EMBL" id="ROL47268.1"/>
    </source>
</evidence>
<reference evidence="1 2" key="1">
    <citation type="submission" date="2018-10" db="EMBL/GenBank/DDBJ databases">
        <title>Genome assembly for a Yunnan-Guizhou Plateau 3E fish, Anabarilius grahami (Regan), and its evolutionary and genetic applications.</title>
        <authorList>
            <person name="Jiang W."/>
        </authorList>
    </citation>
    <scope>NUCLEOTIDE SEQUENCE [LARGE SCALE GENOMIC DNA]</scope>
    <source>
        <strain evidence="1">AG-KIZ</strain>
        <tissue evidence="1">Muscle</tissue>
    </source>
</reference>